<dbReference type="Proteomes" id="UP000054289">
    <property type="component" value="Unassembled WGS sequence"/>
</dbReference>
<proteinExistence type="predicted"/>
<dbReference type="KEGG" id="pfh:PFHG_05396"/>
<dbReference type="Pfam" id="PF09687">
    <property type="entry name" value="PRESAN"/>
    <property type="match status" value="1"/>
</dbReference>
<evidence type="ECO:0000313" key="2">
    <source>
        <dbReference type="EMBL" id="KOB63577.1"/>
    </source>
</evidence>
<evidence type="ECO:0000313" key="3">
    <source>
        <dbReference type="Proteomes" id="UP000054289"/>
    </source>
</evidence>
<feature type="domain" description="Plasmodium RESA N-terminal" evidence="1">
    <location>
        <begin position="33"/>
        <end position="68"/>
    </location>
</feature>
<dbReference type="OMA" id="NIWANTH"/>
<dbReference type="NCBIfam" id="TIGR01639">
    <property type="entry name" value="P_fal_TIGR01639"/>
    <property type="match status" value="1"/>
</dbReference>
<dbReference type="EMBL" id="CH672251">
    <property type="protein sequence ID" value="KOB63577.1"/>
    <property type="molecule type" value="Genomic_DNA"/>
</dbReference>
<evidence type="ECO:0000259" key="1">
    <source>
        <dbReference type="Pfam" id="PF09687"/>
    </source>
</evidence>
<sequence length="137" mass="16201">MNHLDETNDDFKNSNNGEIITLKNKPYNNFSKNLTEKELFDVLNSLEQCPSKEDLKNIWANTHGVAKEDNDVYLGIDEDGYKEFLYEGIWNENHSGFCKIIANEEAEYSKIFFRLINTKYTLDDILKYIYDYFFLII</sequence>
<accession>A0A0L7KJR7</accession>
<reference evidence="3" key="2">
    <citation type="submission" date="2006-03" db="EMBL/GenBank/DDBJ databases">
        <title>The genome sequence of the Plasmodium falciparum HB3.</title>
        <authorList>
            <consortium name="The Broad Institute Genome Sequencing Platform"/>
            <person name="Birren B."/>
            <person name="Lander E."/>
            <person name="Galagan J."/>
            <person name="Nusbaum C."/>
            <person name="Devon K."/>
            <person name="Henn M."/>
            <person name="Jaffe D."/>
            <person name="Butler J."/>
            <person name="Alvarez P."/>
            <person name="Gnerre S."/>
            <person name="Grabherr M."/>
            <person name="Kleber M."/>
            <person name="Mauceli E."/>
            <person name="Brockman W."/>
            <person name="MacCallum I.A."/>
            <person name="Rounsley S."/>
            <person name="Young S."/>
            <person name="LaButti K."/>
            <person name="Pushparaj V."/>
            <person name="DeCaprio D."/>
            <person name="Crawford M."/>
            <person name="Koehrsen M."/>
            <person name="Engels R."/>
            <person name="Montgomery P."/>
            <person name="Pearson M."/>
            <person name="Howarth C."/>
            <person name="Larson L."/>
            <person name="Luoma S."/>
            <person name="White J."/>
            <person name="Kodira C."/>
            <person name="Zeng Q."/>
            <person name="Oleary S."/>
            <person name="Yandava C."/>
            <person name="Alvarado L."/>
            <person name="Wirth D."/>
            <person name="Volkman S."/>
            <person name="Hartl D."/>
        </authorList>
    </citation>
    <scope>NUCLEOTIDE SEQUENCE [LARGE SCALE GENOMIC DNA]</scope>
</reference>
<dbReference type="InterPro" id="IPR006526">
    <property type="entry name" value="Export_prot_PHISTa/b/c"/>
</dbReference>
<dbReference type="AlphaFoldDB" id="A0A0L7KJR7"/>
<organism evidence="2 3">
    <name type="scientific">Plasmodium falciparum (isolate HB3)</name>
    <dbReference type="NCBI Taxonomy" id="137071"/>
    <lineage>
        <taxon>Eukaryota</taxon>
        <taxon>Sar</taxon>
        <taxon>Alveolata</taxon>
        <taxon>Apicomplexa</taxon>
        <taxon>Aconoidasida</taxon>
        <taxon>Haemosporida</taxon>
        <taxon>Plasmodiidae</taxon>
        <taxon>Plasmodium</taxon>
        <taxon>Plasmodium (Laverania)</taxon>
    </lineage>
</organism>
<reference evidence="2 3" key="1">
    <citation type="submission" date="2006-03" db="EMBL/GenBank/DDBJ databases">
        <title>Annotation of Plasmodium falciparum HB3.</title>
        <authorList>
            <consortium name="The Broad Institute Genome Sequencing Platform"/>
            <person name="Volkman S.K."/>
            <person name="Neafsey D.E."/>
            <person name="Dash A.P."/>
            <person name="Chitnis C.E."/>
            <person name="Hartl D.L."/>
            <person name="Young S.K."/>
            <person name="Zeng Q."/>
            <person name="Koehrsen M."/>
            <person name="Alvarado L."/>
            <person name="Berlin A."/>
            <person name="Borenstein D."/>
            <person name="Chapman S.B."/>
            <person name="Chen Z."/>
            <person name="Engels R."/>
            <person name="Freedman E."/>
            <person name="Gellesch M."/>
            <person name="Goldberg J."/>
            <person name="Griggs A."/>
            <person name="Gujja S."/>
            <person name="Heilman E.R."/>
            <person name="Heiman D.I."/>
            <person name="Howarth C."/>
            <person name="Jen D."/>
            <person name="Larson L."/>
            <person name="Mehta T."/>
            <person name="Neiman D."/>
            <person name="Park D."/>
            <person name="Pearson M."/>
            <person name="Roberts A."/>
            <person name="Saif S."/>
            <person name="Shea T."/>
            <person name="Shenoy N."/>
            <person name="Sisk P."/>
            <person name="Stolte C."/>
            <person name="Sykes S."/>
            <person name="Walk T."/>
            <person name="White J."/>
            <person name="Yandava C."/>
            <person name="Haas B."/>
            <person name="Henn M.R."/>
            <person name="Nusbaum C."/>
            <person name="Birren B."/>
        </authorList>
    </citation>
    <scope>NUCLEOTIDE SEQUENCE [LARGE SCALE GENOMIC DNA]</scope>
    <source>
        <strain evidence="2">HB3</strain>
    </source>
</reference>
<gene>
    <name evidence="2" type="ORF">PFHG_05396</name>
</gene>
<name>A0A0L7KJR7_PLAFX</name>
<protein>
    <recommendedName>
        <fullName evidence="1">Plasmodium RESA N-terminal domain-containing protein</fullName>
    </recommendedName>
</protein>
<dbReference type="InterPro" id="IPR019111">
    <property type="entry name" value="PRESA_N"/>
</dbReference>